<sequence>METSLARVRAVTVQGALSAANTGRATDIDPYDSPIETLLRISCKSIGLRLCREDKARMIHTIRLLAMDIYALYSGAGLRNVVLEEQRDNRLGNVLVVKELGCGTARLSIMNGEKGEVIARVECKDSSYECVIECQ</sequence>
<keyword evidence="2" id="KW-1185">Reference proteome</keyword>
<evidence type="ECO:0000313" key="1">
    <source>
        <dbReference type="EMBL" id="OWJ55122.1"/>
    </source>
</evidence>
<proteinExistence type="predicted"/>
<gene>
    <name evidence="1" type="ORF">Pdsh_05415</name>
</gene>
<protein>
    <submittedName>
        <fullName evidence="1">Uncharacterized protein</fullName>
    </submittedName>
</protein>
<dbReference type="AlphaFoldDB" id="A0A211YPZ2"/>
<dbReference type="EMBL" id="NCQP01000002">
    <property type="protein sequence ID" value="OWJ55122.1"/>
    <property type="molecule type" value="Genomic_DNA"/>
</dbReference>
<dbReference type="Proteomes" id="UP000196694">
    <property type="component" value="Unassembled WGS sequence"/>
</dbReference>
<reference evidence="1 2" key="1">
    <citation type="submission" date="2017-05" db="EMBL/GenBank/DDBJ databases">
        <title>The draft genome of the hyperthermophilic archaeon 'Pyrodictium delaneyi strain Hulk', an iron and nitrate reducer, reveals the capacity for sulfate reduction.</title>
        <authorList>
            <person name="Demey L.M."/>
            <person name="Miller C."/>
            <person name="Manzella M."/>
            <person name="Reguera G."/>
            <person name="Kashefi K."/>
        </authorList>
    </citation>
    <scope>NUCLEOTIDE SEQUENCE [LARGE SCALE GENOMIC DNA]</scope>
    <source>
        <strain evidence="1 2">Hulk</strain>
    </source>
</reference>
<name>A0A211YPZ2_9CREN</name>
<organism evidence="1 2">
    <name type="scientific">Pyrodictium delaneyi</name>
    <dbReference type="NCBI Taxonomy" id="1273541"/>
    <lineage>
        <taxon>Archaea</taxon>
        <taxon>Thermoproteota</taxon>
        <taxon>Thermoprotei</taxon>
        <taxon>Desulfurococcales</taxon>
        <taxon>Pyrodictiaceae</taxon>
        <taxon>Pyrodictium</taxon>
    </lineage>
</organism>
<evidence type="ECO:0000313" key="2">
    <source>
        <dbReference type="Proteomes" id="UP000196694"/>
    </source>
</evidence>
<accession>A0A211YPZ2</accession>
<comment type="caution">
    <text evidence="1">The sequence shown here is derived from an EMBL/GenBank/DDBJ whole genome shotgun (WGS) entry which is preliminary data.</text>
</comment>